<keyword evidence="3" id="KW-1185">Reference proteome</keyword>
<dbReference type="EMBL" id="JBGOSP010000051">
    <property type="protein sequence ID" value="MFA3843117.1"/>
    <property type="molecule type" value="Genomic_DNA"/>
</dbReference>
<organism evidence="2 3">
    <name type="scientific">Streptomyces aureus</name>
    <dbReference type="NCBI Taxonomy" id="193461"/>
    <lineage>
        <taxon>Bacteria</taxon>
        <taxon>Bacillati</taxon>
        <taxon>Actinomycetota</taxon>
        <taxon>Actinomycetes</taxon>
        <taxon>Kitasatosporales</taxon>
        <taxon>Streptomycetaceae</taxon>
        <taxon>Streptomyces</taxon>
    </lineage>
</organism>
<dbReference type="InterPro" id="IPR036291">
    <property type="entry name" value="NAD(P)-bd_dom_sf"/>
</dbReference>
<evidence type="ECO:0000313" key="2">
    <source>
        <dbReference type="EMBL" id="MFA3843117.1"/>
    </source>
</evidence>
<dbReference type="Pfam" id="PF13561">
    <property type="entry name" value="adh_short_C2"/>
    <property type="match status" value="1"/>
</dbReference>
<evidence type="ECO:0000313" key="3">
    <source>
        <dbReference type="Proteomes" id="UP001571476"/>
    </source>
</evidence>
<evidence type="ECO:0000256" key="1">
    <source>
        <dbReference type="ARBA" id="ARBA00023002"/>
    </source>
</evidence>
<dbReference type="InterPro" id="IPR002347">
    <property type="entry name" value="SDR_fam"/>
</dbReference>
<name>A0ABV4SXI5_9ACTN</name>
<dbReference type="Gene3D" id="3.40.50.720">
    <property type="entry name" value="NAD(P)-binding Rossmann-like Domain"/>
    <property type="match status" value="1"/>
</dbReference>
<dbReference type="SUPFAM" id="SSF51735">
    <property type="entry name" value="NAD(P)-binding Rossmann-fold domains"/>
    <property type="match status" value="1"/>
</dbReference>
<dbReference type="PRINTS" id="PR00081">
    <property type="entry name" value="GDHRDH"/>
</dbReference>
<dbReference type="Proteomes" id="UP001571476">
    <property type="component" value="Unassembled WGS sequence"/>
</dbReference>
<dbReference type="PANTHER" id="PTHR43658:SF8">
    <property type="entry name" value="17-BETA-HYDROXYSTEROID DEHYDROGENASE 14-RELATED"/>
    <property type="match status" value="1"/>
</dbReference>
<keyword evidence="1" id="KW-0560">Oxidoreductase</keyword>
<accession>A0ABV4SXI5</accession>
<reference evidence="2 3" key="1">
    <citation type="submission" date="2024-08" db="EMBL/GenBank/DDBJ databases">
        <title>Genome sequence of Streptomyces aureus CACIA-1.46HGO.</title>
        <authorList>
            <person name="Evangelista-Martinez Z."/>
        </authorList>
    </citation>
    <scope>NUCLEOTIDE SEQUENCE [LARGE SCALE GENOMIC DNA]</scope>
    <source>
        <strain evidence="2 3">CACIA-1.46HGO</strain>
    </source>
</reference>
<dbReference type="PANTHER" id="PTHR43658">
    <property type="entry name" value="SHORT-CHAIN DEHYDROGENASE/REDUCTASE"/>
    <property type="match status" value="1"/>
</dbReference>
<protein>
    <submittedName>
        <fullName evidence="2">SDR family oxidoreductase</fullName>
    </submittedName>
</protein>
<dbReference type="CDD" id="cd05233">
    <property type="entry name" value="SDR_c"/>
    <property type="match status" value="1"/>
</dbReference>
<sequence length="274" mass="28606">MQQSELNALVTGGGSGIGLDIARTLLAGGATVTIAGRSERRLEEARKLLVDEGAAPGRLHRVRADASVEDECAAAVAAATAVTGKLTAVVACAGEPRGQMSPVTELDLDQWQSAFQNNVVATMLTLKYGARELVRAGGGAFVSISSISALLSARFAAPISSAKAAIEQLCRIAAVELAPSDVTVNVVRPGLVEVPRQNLPPEIRQNFLDIIPMGRLGGPHDIAGAIEFLVGPNARWLTGQVISVDGGQTLNRAFDATPWVEPTFGPDRMRGLVP</sequence>
<gene>
    <name evidence="2" type="ORF">ACEG43_44505</name>
</gene>
<comment type="caution">
    <text evidence="2">The sequence shown here is derived from an EMBL/GenBank/DDBJ whole genome shotgun (WGS) entry which is preliminary data.</text>
</comment>
<proteinExistence type="predicted"/>
<dbReference type="RefSeq" id="WP_372566982.1">
    <property type="nucleotide sequence ID" value="NZ_JBGOSP010000051.1"/>
</dbReference>